<protein>
    <recommendedName>
        <fullName evidence="5">Fe2OG dioxygenase domain-containing protein</fullName>
    </recommendedName>
</protein>
<keyword evidence="4" id="KW-1185">Reference proteome</keyword>
<dbReference type="Pfam" id="PF09859">
    <property type="entry name" value="Oxygenase-NA"/>
    <property type="match status" value="1"/>
</dbReference>
<dbReference type="Gene3D" id="2.60.120.620">
    <property type="entry name" value="q2cbj1_9rhob like domain"/>
    <property type="match status" value="1"/>
</dbReference>
<evidence type="ECO:0000313" key="3">
    <source>
        <dbReference type="Proteomes" id="UP000275727"/>
    </source>
</evidence>
<dbReference type="KEGG" id="smic:SmB9_06030"/>
<dbReference type="RefSeq" id="WP_121051321.1">
    <property type="nucleotide sequence ID" value="NZ_AP018711.1"/>
</dbReference>
<evidence type="ECO:0000313" key="4">
    <source>
        <dbReference type="Proteomes" id="UP000276029"/>
    </source>
</evidence>
<reference evidence="2 4" key="2">
    <citation type="submission" date="2018-10" db="EMBL/GenBank/DDBJ databases">
        <title>Genomic Encyclopedia of Type Strains, Phase IV (KMG-IV): sequencing the most valuable type-strain genomes for metagenomic binning, comparative biology and taxonomic classification.</title>
        <authorList>
            <person name="Goeker M."/>
        </authorList>
    </citation>
    <scope>NUCLEOTIDE SEQUENCE [LARGE SCALE GENOMIC DNA]</scope>
    <source>
        <strain evidence="2 4">DSM 19791</strain>
    </source>
</reference>
<reference evidence="1 3" key="1">
    <citation type="submission" date="2018-06" db="EMBL/GenBank/DDBJ databases">
        <title>Complete Genome Sequence of the Microcystin-Degrading Bacterium Sphingosinicella microcystinivorans Strain B-9.</title>
        <authorList>
            <person name="Jin H."/>
            <person name="Nishizawa T."/>
            <person name="Guo Y."/>
            <person name="Nishizawa A."/>
            <person name="Park H."/>
            <person name="Kato H."/>
            <person name="Tsuji K."/>
            <person name="Harada K."/>
        </authorList>
    </citation>
    <scope>NUCLEOTIDE SEQUENCE [LARGE SCALE GENOMIC DNA]</scope>
    <source>
        <strain evidence="1 3">B9</strain>
    </source>
</reference>
<accession>A0AAD1D3H6</accession>
<dbReference type="EMBL" id="RBWX01000008">
    <property type="protein sequence ID" value="RKS89188.1"/>
    <property type="molecule type" value="Genomic_DNA"/>
</dbReference>
<dbReference type="AlphaFoldDB" id="A0AAD1D3H6"/>
<gene>
    <name evidence="2" type="ORF">DFR51_2402</name>
    <name evidence="1" type="ORF">SmB9_06030</name>
</gene>
<evidence type="ECO:0008006" key="5">
    <source>
        <dbReference type="Google" id="ProtNLM"/>
    </source>
</evidence>
<dbReference type="InterPro" id="IPR018655">
    <property type="entry name" value="DUF2086"/>
</dbReference>
<name>A0AAD1D3H6_SPHMI</name>
<evidence type="ECO:0000313" key="2">
    <source>
        <dbReference type="EMBL" id="RKS89188.1"/>
    </source>
</evidence>
<organism evidence="1 3">
    <name type="scientific">Sphingosinicella microcystinivorans</name>
    <dbReference type="NCBI Taxonomy" id="335406"/>
    <lineage>
        <taxon>Bacteria</taxon>
        <taxon>Pseudomonadati</taxon>
        <taxon>Pseudomonadota</taxon>
        <taxon>Alphaproteobacteria</taxon>
        <taxon>Sphingomonadales</taxon>
        <taxon>Sphingosinicellaceae</taxon>
        <taxon>Sphingosinicella</taxon>
    </lineage>
</organism>
<dbReference type="EMBL" id="AP018711">
    <property type="protein sequence ID" value="BBE32945.1"/>
    <property type="molecule type" value="Genomic_DNA"/>
</dbReference>
<dbReference type="Proteomes" id="UP000276029">
    <property type="component" value="Unassembled WGS sequence"/>
</dbReference>
<evidence type="ECO:0000313" key="1">
    <source>
        <dbReference type="EMBL" id="BBE32945.1"/>
    </source>
</evidence>
<proteinExistence type="predicted"/>
<sequence>MTGFACVDALDWAALEAMLEERSYAVTPPLLGTEMCAALAGHYGDDAAFRSTVVMARHGYGRGSYRYFAYPLPPVVASLRDALYPHLARIANGWAERLGLPAEWPTTHADLIERCRAAGQMRPTPLLLRYGPGDYNCLHQDLYGPVHFPLQVVVQLDRPGVDFDGGALVLVENRPRRQSRCEAVLARQGAITILPVRDRPRQGPRGAYRTQLRHGVSSIERGERRTLGIIFHDAL</sequence>
<dbReference type="Proteomes" id="UP000275727">
    <property type="component" value="Chromosome"/>
</dbReference>